<evidence type="ECO:0000313" key="3">
    <source>
        <dbReference type="EMBL" id="KAE9535756.1"/>
    </source>
</evidence>
<reference evidence="3 4" key="1">
    <citation type="submission" date="2019-08" db="EMBL/GenBank/DDBJ databases">
        <title>The genome of the soybean aphid Biotype 1, its phylome, world population structure and adaptation to the North American continent.</title>
        <authorList>
            <person name="Giordano R."/>
            <person name="Donthu R.K."/>
            <person name="Hernandez A.G."/>
            <person name="Wright C.L."/>
            <person name="Zimin A.V."/>
        </authorList>
    </citation>
    <scope>NUCLEOTIDE SEQUENCE [LARGE SCALE GENOMIC DNA]</scope>
    <source>
        <tissue evidence="3">Whole aphids</tissue>
    </source>
</reference>
<dbReference type="OrthoDB" id="26525at2759"/>
<dbReference type="GO" id="GO:0005859">
    <property type="term" value="C:muscle myosin complex"/>
    <property type="evidence" value="ECO:0007669"/>
    <property type="project" value="TreeGrafter"/>
</dbReference>
<comment type="caution">
    <text evidence="3">The sequence shown here is derived from an EMBL/GenBank/DDBJ whole genome shotgun (WGS) entry which is preliminary data.</text>
</comment>
<dbReference type="Proteomes" id="UP000475862">
    <property type="component" value="Unassembled WGS sequence"/>
</dbReference>
<dbReference type="Gene3D" id="1.10.238.10">
    <property type="entry name" value="EF-hand"/>
    <property type="match status" value="2"/>
</dbReference>
<dbReference type="PANTHER" id="PTHR23048:SF33">
    <property type="entry name" value="MYOSIN LIGHT CHAIN ALKALI"/>
    <property type="match status" value="1"/>
</dbReference>
<evidence type="ECO:0000256" key="1">
    <source>
        <dbReference type="ARBA" id="ARBA00022737"/>
    </source>
</evidence>
<organism evidence="3 4">
    <name type="scientific">Aphis glycines</name>
    <name type="common">Soybean aphid</name>
    <dbReference type="NCBI Taxonomy" id="307491"/>
    <lineage>
        <taxon>Eukaryota</taxon>
        <taxon>Metazoa</taxon>
        <taxon>Ecdysozoa</taxon>
        <taxon>Arthropoda</taxon>
        <taxon>Hexapoda</taxon>
        <taxon>Insecta</taxon>
        <taxon>Pterygota</taxon>
        <taxon>Neoptera</taxon>
        <taxon>Paraneoptera</taxon>
        <taxon>Hemiptera</taxon>
        <taxon>Sternorrhyncha</taxon>
        <taxon>Aphidomorpha</taxon>
        <taxon>Aphidoidea</taxon>
        <taxon>Aphididae</taxon>
        <taxon>Aphidini</taxon>
        <taxon>Aphis</taxon>
        <taxon>Aphis</taxon>
    </lineage>
</organism>
<sequence length="239" mass="27090">MAVIRIEVVNVGGGVAVAEQRVSSRGALQSIFVRIVFRGYTREPNTVHSRFESAPVKMELSKDDIERVNFVWGIYDSTNEGVDAFYLGDLLRALEMNPTLATIEKMGGTKKKGEKKLMVDEFYPIFAQVIKDKDQGVYEDFIECLKLYDKAEDGHMIGGELTHILLSLGEKLSDQELDEVVKDCMEPEDEDGMIPYRFWPKFAESPYRPTTTRSTSKTTGASLRQKQIHVIIYLLLLLI</sequence>
<dbReference type="EMBL" id="VYZN01000025">
    <property type="protein sequence ID" value="KAE9535756.1"/>
    <property type="molecule type" value="Genomic_DNA"/>
</dbReference>
<dbReference type="FunFam" id="1.10.238.10:FF:000001">
    <property type="entry name" value="Calmodulin 1"/>
    <property type="match status" value="1"/>
</dbReference>
<dbReference type="PANTHER" id="PTHR23048">
    <property type="entry name" value="MYOSIN LIGHT CHAIN 1, 3"/>
    <property type="match status" value="1"/>
</dbReference>
<keyword evidence="2" id="KW-0514">Muscle protein</keyword>
<keyword evidence="4" id="KW-1185">Reference proteome</keyword>
<accession>A0A6G0TPW6</accession>
<proteinExistence type="predicted"/>
<name>A0A6G0TPW6_APHGL</name>
<gene>
    <name evidence="3" type="ORF">AGLY_007657</name>
</gene>
<evidence type="ECO:0000313" key="4">
    <source>
        <dbReference type="Proteomes" id="UP000475862"/>
    </source>
</evidence>
<dbReference type="InterPro" id="IPR011992">
    <property type="entry name" value="EF-hand-dom_pair"/>
</dbReference>
<keyword evidence="1" id="KW-0677">Repeat</keyword>
<dbReference type="SUPFAM" id="SSF47473">
    <property type="entry name" value="EF-hand"/>
    <property type="match status" value="1"/>
</dbReference>
<dbReference type="InterPro" id="IPR050230">
    <property type="entry name" value="CALM/Myosin/TropC-like"/>
</dbReference>
<protein>
    <submittedName>
        <fullName evidence="3">Uncharacterized protein</fullName>
    </submittedName>
</protein>
<dbReference type="AlphaFoldDB" id="A0A6G0TPW6"/>
<evidence type="ECO:0000256" key="2">
    <source>
        <dbReference type="ARBA" id="ARBA00023179"/>
    </source>
</evidence>